<protein>
    <submittedName>
        <fullName evidence="1">Uncharacterized protein</fullName>
    </submittedName>
</protein>
<gene>
    <name evidence="1" type="ORF">TEQG_08861</name>
</gene>
<dbReference type="Proteomes" id="UP000009169">
    <property type="component" value="Unassembled WGS sequence"/>
</dbReference>
<dbReference type="HOGENOM" id="CLU_2777711_0_0_1"/>
<organism evidence="1 2">
    <name type="scientific">Trichophyton equinum (strain ATCC MYA-4606 / CBS 127.97)</name>
    <name type="common">Horse ringworm fungus</name>
    <dbReference type="NCBI Taxonomy" id="559882"/>
    <lineage>
        <taxon>Eukaryota</taxon>
        <taxon>Fungi</taxon>
        <taxon>Dikarya</taxon>
        <taxon>Ascomycota</taxon>
        <taxon>Pezizomycotina</taxon>
        <taxon>Eurotiomycetes</taxon>
        <taxon>Eurotiomycetidae</taxon>
        <taxon>Onygenales</taxon>
        <taxon>Arthrodermataceae</taxon>
        <taxon>Trichophyton</taxon>
    </lineage>
</organism>
<reference evidence="2" key="1">
    <citation type="journal article" date="2012" name="MBio">
        <title>Comparative genome analysis of Trichophyton rubrum and related dermatophytes reveals candidate genes involved in infection.</title>
        <authorList>
            <person name="Martinez D.A."/>
            <person name="Oliver B.G."/>
            <person name="Graeser Y."/>
            <person name="Goldberg J.M."/>
            <person name="Li W."/>
            <person name="Martinez-Rossi N.M."/>
            <person name="Monod M."/>
            <person name="Shelest E."/>
            <person name="Barton R.C."/>
            <person name="Birch E."/>
            <person name="Brakhage A.A."/>
            <person name="Chen Z."/>
            <person name="Gurr S.J."/>
            <person name="Heiman D."/>
            <person name="Heitman J."/>
            <person name="Kosti I."/>
            <person name="Rossi A."/>
            <person name="Saif S."/>
            <person name="Samalova M."/>
            <person name="Saunders C.W."/>
            <person name="Shea T."/>
            <person name="Summerbell R.C."/>
            <person name="Xu J."/>
            <person name="Young S."/>
            <person name="Zeng Q."/>
            <person name="Birren B.W."/>
            <person name="Cuomo C.A."/>
            <person name="White T.C."/>
        </authorList>
    </citation>
    <scope>NUCLEOTIDE SEQUENCE [LARGE SCALE GENOMIC DNA]</scope>
    <source>
        <strain evidence="2">ATCC MYA-4606 / CBS 127.97</strain>
    </source>
</reference>
<proteinExistence type="predicted"/>
<name>F2Q626_TRIEC</name>
<accession>F2Q626</accession>
<dbReference type="EMBL" id="DS995824">
    <property type="protein sequence ID" value="EGE09594.1"/>
    <property type="molecule type" value="Genomic_DNA"/>
</dbReference>
<dbReference type="AlphaFoldDB" id="F2Q626"/>
<keyword evidence="2" id="KW-1185">Reference proteome</keyword>
<sequence>MALPKPKTLNFVTGNRSKLAEAQEILGESQAHELVVLFWLRIVSERFKAIQKLKAWLRGDEHRSEIQDN</sequence>
<evidence type="ECO:0000313" key="1">
    <source>
        <dbReference type="EMBL" id="EGE09594.1"/>
    </source>
</evidence>
<evidence type="ECO:0000313" key="2">
    <source>
        <dbReference type="Proteomes" id="UP000009169"/>
    </source>
</evidence>
<dbReference type="VEuPathDB" id="FungiDB:TEQG_08861"/>